<accession>A0A0P1BCT6</accession>
<organism evidence="3 4">
    <name type="scientific">Ceraceosorus bombacis</name>
    <dbReference type="NCBI Taxonomy" id="401625"/>
    <lineage>
        <taxon>Eukaryota</taxon>
        <taxon>Fungi</taxon>
        <taxon>Dikarya</taxon>
        <taxon>Basidiomycota</taxon>
        <taxon>Ustilaginomycotina</taxon>
        <taxon>Exobasidiomycetes</taxon>
        <taxon>Ceraceosorales</taxon>
        <taxon>Ceraceosoraceae</taxon>
        <taxon>Ceraceosorus</taxon>
    </lineage>
</organism>
<evidence type="ECO:0000256" key="1">
    <source>
        <dbReference type="SAM" id="Coils"/>
    </source>
</evidence>
<proteinExistence type="predicted"/>
<feature type="compositionally biased region" description="Polar residues" evidence="2">
    <location>
        <begin position="57"/>
        <end position="69"/>
    </location>
</feature>
<feature type="compositionally biased region" description="Basic and acidic residues" evidence="2">
    <location>
        <begin position="331"/>
        <end position="342"/>
    </location>
</feature>
<feature type="region of interest" description="Disordered" evidence="2">
    <location>
        <begin position="1"/>
        <end position="161"/>
    </location>
</feature>
<protein>
    <submittedName>
        <fullName evidence="3">Uncharacterized protein</fullName>
    </submittedName>
</protein>
<evidence type="ECO:0000256" key="2">
    <source>
        <dbReference type="SAM" id="MobiDB-lite"/>
    </source>
</evidence>
<reference evidence="3 4" key="1">
    <citation type="submission" date="2014-09" db="EMBL/GenBank/DDBJ databases">
        <authorList>
            <person name="Magalhaes I.L.F."/>
            <person name="Oliveira U."/>
            <person name="Santos F.R."/>
            <person name="Vidigal T.H.D.A."/>
            <person name="Brescovit A.D."/>
            <person name="Santos A.J."/>
        </authorList>
    </citation>
    <scope>NUCLEOTIDE SEQUENCE [LARGE SCALE GENOMIC DNA]</scope>
</reference>
<name>A0A0P1BCT6_9BASI</name>
<dbReference type="EMBL" id="CCYA01000204">
    <property type="protein sequence ID" value="CEH13128.1"/>
    <property type="molecule type" value="Genomic_DNA"/>
</dbReference>
<evidence type="ECO:0000313" key="3">
    <source>
        <dbReference type="EMBL" id="CEH13128.1"/>
    </source>
</evidence>
<keyword evidence="4" id="KW-1185">Reference proteome</keyword>
<keyword evidence="1" id="KW-0175">Coiled coil</keyword>
<feature type="region of interest" description="Disordered" evidence="2">
    <location>
        <begin position="296"/>
        <end position="342"/>
    </location>
</feature>
<dbReference type="Proteomes" id="UP000054845">
    <property type="component" value="Unassembled WGS sequence"/>
</dbReference>
<feature type="compositionally biased region" description="Low complexity" evidence="2">
    <location>
        <begin position="110"/>
        <end position="119"/>
    </location>
</feature>
<dbReference type="AlphaFoldDB" id="A0A0P1BCT6"/>
<evidence type="ECO:0000313" key="4">
    <source>
        <dbReference type="Proteomes" id="UP000054845"/>
    </source>
</evidence>
<feature type="coiled-coil region" evidence="1">
    <location>
        <begin position="212"/>
        <end position="239"/>
    </location>
</feature>
<feature type="compositionally biased region" description="Basic and acidic residues" evidence="2">
    <location>
        <begin position="39"/>
        <end position="49"/>
    </location>
</feature>
<sequence length="342" mass="38055">MPSVTPPRTRQAHVGSAHLARQASVLAPSPLRQVTHSLTSDEHFVTARDDNEDESLSSDYSIEWDTTSPSDRRDHDTGVQGHSFFGMSTDHPDFPLAQARRYAKEQGARATSANSANNSEPLSAGPRSSTPLRTHRPRSAGRSVDQSSRSDRSWLGLSSDHPDFPGNSVRMSFIRPHQATDQAVVSAEINDDIIRRQAAEIEALKTEKATAALASSRRIERLEEQLAELARGHQRMREVRNWHNAQVLADVISEAEKTKDEAVRQAVAQALARRDQQHADAFAEMQTLHAIEIQRLRDERSERPPSYQQATGSVDNRDSRYSRVSQSAHLDGPHRTAADDDE</sequence>